<sequence length="101" mass="11722">MCNFYLMEPLCGHTTLLAGSHCYLLYHQLQRINDPAELARPGLPFDMPEQCVPNRMNVRRRPIHDYCSFECRNNGHFGVRYGTRDANYGPGSERIGVGWRY</sequence>
<accession>A0A9N9LEV2</accession>
<proteinExistence type="predicted"/>
<evidence type="ECO:0000313" key="1">
    <source>
        <dbReference type="EMBL" id="CAG8973924.1"/>
    </source>
</evidence>
<dbReference type="EMBL" id="CAJVRM010000083">
    <property type="protein sequence ID" value="CAG8973924.1"/>
    <property type="molecule type" value="Genomic_DNA"/>
</dbReference>
<organism evidence="1 2">
    <name type="scientific">Hymenoscyphus albidus</name>
    <dbReference type="NCBI Taxonomy" id="595503"/>
    <lineage>
        <taxon>Eukaryota</taxon>
        <taxon>Fungi</taxon>
        <taxon>Dikarya</taxon>
        <taxon>Ascomycota</taxon>
        <taxon>Pezizomycotina</taxon>
        <taxon>Leotiomycetes</taxon>
        <taxon>Helotiales</taxon>
        <taxon>Helotiaceae</taxon>
        <taxon>Hymenoscyphus</taxon>
    </lineage>
</organism>
<dbReference type="AlphaFoldDB" id="A0A9N9LEV2"/>
<dbReference type="OrthoDB" id="3443479at2759"/>
<comment type="caution">
    <text evidence="1">The sequence shown here is derived from an EMBL/GenBank/DDBJ whole genome shotgun (WGS) entry which is preliminary data.</text>
</comment>
<gene>
    <name evidence="1" type="ORF">HYALB_00003702</name>
</gene>
<dbReference type="Proteomes" id="UP000701801">
    <property type="component" value="Unassembled WGS sequence"/>
</dbReference>
<evidence type="ECO:0000313" key="2">
    <source>
        <dbReference type="Proteomes" id="UP000701801"/>
    </source>
</evidence>
<reference evidence="1" key="1">
    <citation type="submission" date="2021-07" db="EMBL/GenBank/DDBJ databases">
        <authorList>
            <person name="Durling M."/>
        </authorList>
    </citation>
    <scope>NUCLEOTIDE SEQUENCE</scope>
</reference>
<name>A0A9N9LEV2_9HELO</name>
<keyword evidence="2" id="KW-1185">Reference proteome</keyword>
<protein>
    <submittedName>
        <fullName evidence="1">Uncharacterized protein</fullName>
    </submittedName>
</protein>